<dbReference type="EMBL" id="CCKQ01009767">
    <property type="protein sequence ID" value="CDW81275.1"/>
    <property type="molecule type" value="Genomic_DNA"/>
</dbReference>
<dbReference type="SFLD" id="SFLDG00358">
    <property type="entry name" value="Main_(cytGST)"/>
    <property type="match status" value="1"/>
</dbReference>
<comment type="similarity">
    <text evidence="4">Belongs to the GST superfamily.</text>
</comment>
<dbReference type="Pfam" id="PF02798">
    <property type="entry name" value="GST_N"/>
    <property type="match status" value="1"/>
</dbReference>
<dbReference type="GO" id="GO:0004364">
    <property type="term" value="F:glutathione transferase activity"/>
    <property type="evidence" value="ECO:0007669"/>
    <property type="project" value="TreeGrafter"/>
</dbReference>
<dbReference type="GO" id="GO:0005737">
    <property type="term" value="C:cytoplasm"/>
    <property type="evidence" value="ECO:0007669"/>
    <property type="project" value="UniProtKB-SubCell"/>
</dbReference>
<dbReference type="PROSITE" id="PS50405">
    <property type="entry name" value="GST_CTER"/>
    <property type="match status" value="1"/>
</dbReference>
<dbReference type="InterPro" id="IPR004045">
    <property type="entry name" value="Glutathione_S-Trfase_N"/>
</dbReference>
<dbReference type="Proteomes" id="UP000039865">
    <property type="component" value="Unassembled WGS sequence"/>
</dbReference>
<comment type="subcellular location">
    <subcellularLocation>
        <location evidence="1">Cytoplasm</location>
    </subcellularLocation>
</comment>
<evidence type="ECO:0000256" key="4">
    <source>
        <dbReference type="RuleBase" id="RU003494"/>
    </source>
</evidence>
<keyword evidence="2" id="KW-0963">Cytoplasm</keyword>
<evidence type="ECO:0000256" key="3">
    <source>
        <dbReference type="ARBA" id="ARBA00022679"/>
    </source>
</evidence>
<dbReference type="FunFam" id="3.40.30.10:FF:000176">
    <property type="entry name" value="Glutathione S-transferase theta-1"/>
    <property type="match status" value="1"/>
</dbReference>
<dbReference type="PANTHER" id="PTHR43917:SF8">
    <property type="entry name" value="GH16740P-RELATED"/>
    <property type="match status" value="1"/>
</dbReference>
<evidence type="ECO:0000256" key="1">
    <source>
        <dbReference type="ARBA" id="ARBA00004496"/>
    </source>
</evidence>
<dbReference type="InterPro" id="IPR051369">
    <property type="entry name" value="GST_Theta"/>
</dbReference>
<dbReference type="PROSITE" id="PS50404">
    <property type="entry name" value="GST_NTER"/>
    <property type="match status" value="1"/>
</dbReference>
<evidence type="ECO:0000313" key="7">
    <source>
        <dbReference type="EMBL" id="CDW81275.1"/>
    </source>
</evidence>
<gene>
    <name evidence="7" type="primary">Contig15717.g16749</name>
    <name evidence="7" type="ORF">STYLEM_10288</name>
</gene>
<dbReference type="SFLD" id="SFLDS00019">
    <property type="entry name" value="Glutathione_Transferase_(cytos"/>
    <property type="match status" value="1"/>
</dbReference>
<dbReference type="InterPro" id="IPR004046">
    <property type="entry name" value="GST_C"/>
</dbReference>
<dbReference type="SUPFAM" id="SSF52833">
    <property type="entry name" value="Thioredoxin-like"/>
    <property type="match status" value="1"/>
</dbReference>
<dbReference type="PANTHER" id="PTHR43917">
    <property type="match status" value="1"/>
</dbReference>
<dbReference type="OrthoDB" id="288530at2759"/>
<keyword evidence="8" id="KW-1185">Reference proteome</keyword>
<protein>
    <submittedName>
        <fullName evidence="7">Glutathione s-transferase theta-1</fullName>
    </submittedName>
</protein>
<dbReference type="InterPro" id="IPR036282">
    <property type="entry name" value="Glutathione-S-Trfase_C_sf"/>
</dbReference>
<dbReference type="FunFam" id="1.20.1050.10:FF:000039">
    <property type="entry name" value="Glutathione S-transferase theta-1"/>
    <property type="match status" value="1"/>
</dbReference>
<keyword evidence="3 7" id="KW-0808">Transferase</keyword>
<evidence type="ECO:0000313" key="8">
    <source>
        <dbReference type="Proteomes" id="UP000039865"/>
    </source>
</evidence>
<evidence type="ECO:0000259" key="6">
    <source>
        <dbReference type="PROSITE" id="PS50405"/>
    </source>
</evidence>
<name>A0A078AG36_STYLE</name>
<evidence type="ECO:0000259" key="5">
    <source>
        <dbReference type="PROSITE" id="PS50404"/>
    </source>
</evidence>
<feature type="domain" description="GST C-terminal" evidence="6">
    <location>
        <begin position="93"/>
        <end position="223"/>
    </location>
</feature>
<sequence>MEDKPKITLYGDYASQPTRACYVFLKYNKVPFEFKQVRVTKLEQYSPEFKKINPNAKVPALTDGDISMFESHTILRYLHESRKLPDHWYPRTDFRERAKIDEYLDWHHNGIRLGAGGYIFRKYMSSLTGKPAPKESINESLMNLKKSFKLMEQYWLKDDKQKYLLGNELTLADFSCASEITQIIPSNIASILDGYPKVKAWFQRILDISEFNKVHHKAIATLSKYFQIIDDQGNKPKL</sequence>
<dbReference type="InterPro" id="IPR036249">
    <property type="entry name" value="Thioredoxin-like_sf"/>
</dbReference>
<dbReference type="InterPro" id="IPR010987">
    <property type="entry name" value="Glutathione-S-Trfase_C-like"/>
</dbReference>
<accession>A0A078AG36</accession>
<dbReference type="SFLD" id="SFLDG01153">
    <property type="entry name" value="Main.4:_Theta-like"/>
    <property type="match status" value="1"/>
</dbReference>
<dbReference type="AlphaFoldDB" id="A0A078AG36"/>
<dbReference type="Gene3D" id="3.40.30.10">
    <property type="entry name" value="Glutaredoxin"/>
    <property type="match status" value="1"/>
</dbReference>
<dbReference type="Gene3D" id="1.20.1050.10">
    <property type="match status" value="1"/>
</dbReference>
<dbReference type="InterPro" id="IPR040079">
    <property type="entry name" value="Glutathione_S-Trfase"/>
</dbReference>
<proteinExistence type="inferred from homology"/>
<reference evidence="7 8" key="1">
    <citation type="submission" date="2014-06" db="EMBL/GenBank/DDBJ databases">
        <authorList>
            <person name="Swart Estienne"/>
        </authorList>
    </citation>
    <scope>NUCLEOTIDE SEQUENCE [LARGE SCALE GENOMIC DNA]</scope>
    <source>
        <strain evidence="7 8">130c</strain>
    </source>
</reference>
<dbReference type="GO" id="GO:0006749">
    <property type="term" value="P:glutathione metabolic process"/>
    <property type="evidence" value="ECO:0007669"/>
    <property type="project" value="TreeGrafter"/>
</dbReference>
<dbReference type="InParanoid" id="A0A078AG36"/>
<organism evidence="7 8">
    <name type="scientific">Stylonychia lemnae</name>
    <name type="common">Ciliate</name>
    <dbReference type="NCBI Taxonomy" id="5949"/>
    <lineage>
        <taxon>Eukaryota</taxon>
        <taxon>Sar</taxon>
        <taxon>Alveolata</taxon>
        <taxon>Ciliophora</taxon>
        <taxon>Intramacronucleata</taxon>
        <taxon>Spirotrichea</taxon>
        <taxon>Stichotrichia</taxon>
        <taxon>Sporadotrichida</taxon>
        <taxon>Oxytrichidae</taxon>
        <taxon>Stylonychinae</taxon>
        <taxon>Stylonychia</taxon>
    </lineage>
</organism>
<evidence type="ECO:0000256" key="2">
    <source>
        <dbReference type="ARBA" id="ARBA00022490"/>
    </source>
</evidence>
<dbReference type="SUPFAM" id="SSF47616">
    <property type="entry name" value="GST C-terminal domain-like"/>
    <property type="match status" value="1"/>
</dbReference>
<dbReference type="OMA" id="IQQPMSK"/>
<feature type="domain" description="GST N-terminal" evidence="5">
    <location>
        <begin position="5"/>
        <end position="86"/>
    </location>
</feature>
<dbReference type="Pfam" id="PF00043">
    <property type="entry name" value="GST_C"/>
    <property type="match status" value="1"/>
</dbReference>